<keyword evidence="1" id="KW-1185">Reference proteome</keyword>
<sequence length="194" mass="21437">MYKLVKILESEEGTILDYDDEENDQYKSIHNAHQYLKHNNFLKDKHCIIQINNIDHLCFARALAIARAYVHKKRSKGGVQTSRVNQTRFLRGFSFAVINLQEASQASHTVDKTNILGQGWALSSSLIKNDGLGVGFFGARVVVAEGSRSAPPANESIISFDSSSSFSSTGNTFKKGSSSNDIFASLSDQGRNFQ</sequence>
<evidence type="ECO:0000313" key="2">
    <source>
        <dbReference type="WBParaSite" id="nRc.2.0.1.t43807-RA"/>
    </source>
</evidence>
<reference evidence="2" key="1">
    <citation type="submission" date="2022-11" db="UniProtKB">
        <authorList>
            <consortium name="WormBaseParasite"/>
        </authorList>
    </citation>
    <scope>IDENTIFICATION</scope>
</reference>
<dbReference type="AlphaFoldDB" id="A0A915KXY1"/>
<proteinExistence type="predicted"/>
<dbReference type="Proteomes" id="UP000887565">
    <property type="component" value="Unplaced"/>
</dbReference>
<organism evidence="1 2">
    <name type="scientific">Romanomermis culicivorax</name>
    <name type="common">Nematode worm</name>
    <dbReference type="NCBI Taxonomy" id="13658"/>
    <lineage>
        <taxon>Eukaryota</taxon>
        <taxon>Metazoa</taxon>
        <taxon>Ecdysozoa</taxon>
        <taxon>Nematoda</taxon>
        <taxon>Enoplea</taxon>
        <taxon>Dorylaimia</taxon>
        <taxon>Mermithida</taxon>
        <taxon>Mermithoidea</taxon>
        <taxon>Mermithidae</taxon>
        <taxon>Romanomermis</taxon>
    </lineage>
</organism>
<protein>
    <submittedName>
        <fullName evidence="2">Uncharacterized protein</fullName>
    </submittedName>
</protein>
<accession>A0A915KXY1</accession>
<dbReference type="WBParaSite" id="nRc.2.0.1.t43807-RA">
    <property type="protein sequence ID" value="nRc.2.0.1.t43807-RA"/>
    <property type="gene ID" value="nRc.2.0.1.g43807"/>
</dbReference>
<name>A0A915KXY1_ROMCU</name>
<evidence type="ECO:0000313" key="1">
    <source>
        <dbReference type="Proteomes" id="UP000887565"/>
    </source>
</evidence>